<dbReference type="RefSeq" id="WP_002479291.1">
    <property type="nucleotide sequence ID" value="NZ_CP020735.1"/>
</dbReference>
<gene>
    <name evidence="2" type="ORF">FO454_10985</name>
</gene>
<keyword evidence="1" id="KW-0175">Coiled coil</keyword>
<dbReference type="EMBL" id="CP041722">
    <property type="protein sequence ID" value="QEX39395.1"/>
    <property type="molecule type" value="Genomic_DNA"/>
</dbReference>
<reference evidence="2 3" key="1">
    <citation type="submission" date="2019-07" db="EMBL/GenBank/DDBJ databases">
        <title>Comparative genome analysis of staphylococcus lugdunensis shows clonal complex-dependent diversity of the putative virulence factor, ess/type vii locus.</title>
        <authorList>
            <person name="Lebeurre J."/>
            <person name="Dahyot S."/>
            <person name="Diene S."/>
            <person name="Paulay A."/>
            <person name="Aubourg M."/>
            <person name="Argemi X."/>
            <person name="Giard J.-C."/>
            <person name="Tournier I."/>
            <person name="Francois P."/>
            <person name="Pestel-Caron M."/>
        </authorList>
    </citation>
    <scope>NUCLEOTIDE SEQUENCE [LARGE SCALE GENOMIC DNA]</scope>
    <source>
        <strain evidence="2 3">SL13</strain>
    </source>
</reference>
<dbReference type="Proteomes" id="UP000325462">
    <property type="component" value="Chromosome"/>
</dbReference>
<dbReference type="InterPro" id="IPR031681">
    <property type="entry name" value="YwqH-like"/>
</dbReference>
<dbReference type="SUPFAM" id="SSF46579">
    <property type="entry name" value="Prefoldin"/>
    <property type="match status" value="1"/>
</dbReference>
<organism evidence="2 3">
    <name type="scientific">Staphylococcus lugdunensis</name>
    <dbReference type="NCBI Taxonomy" id="28035"/>
    <lineage>
        <taxon>Bacteria</taxon>
        <taxon>Bacillati</taxon>
        <taxon>Bacillota</taxon>
        <taxon>Bacilli</taxon>
        <taxon>Bacillales</taxon>
        <taxon>Staphylococcaceae</taxon>
        <taxon>Staphylococcus</taxon>
    </lineage>
</organism>
<feature type="coiled-coil region" evidence="1">
    <location>
        <begin position="17"/>
        <end position="47"/>
    </location>
</feature>
<dbReference type="Pfam" id="PF16888">
    <property type="entry name" value="YwqH-like"/>
    <property type="match status" value="1"/>
</dbReference>
<sequence>MSKTQLIAEKNSKTRESAATKAKIADLNAKIEKAKRIKSKLEDLKKDVTVHKYSASFILKEYNYWKGDNNSKWVDKSKSDLIDGSLRDCINNIDDNIDRLIDKITEMENEVNDLEGTLSWLKNAINSLIAAIEKIAN</sequence>
<proteinExistence type="predicted"/>
<evidence type="ECO:0000313" key="2">
    <source>
        <dbReference type="EMBL" id="QEX39395.1"/>
    </source>
</evidence>
<protein>
    <submittedName>
        <fullName evidence="2">DUF5082 domain-containing protein</fullName>
    </submittedName>
</protein>
<feature type="coiled-coil region" evidence="1">
    <location>
        <begin position="90"/>
        <end position="124"/>
    </location>
</feature>
<accession>A0ABX6BWL6</accession>
<dbReference type="Gene3D" id="1.20.5.340">
    <property type="match status" value="1"/>
</dbReference>
<evidence type="ECO:0000313" key="3">
    <source>
        <dbReference type="Proteomes" id="UP000325462"/>
    </source>
</evidence>
<evidence type="ECO:0000256" key="1">
    <source>
        <dbReference type="SAM" id="Coils"/>
    </source>
</evidence>
<name>A0ABX6BWL6_STALU</name>
<keyword evidence="3" id="KW-1185">Reference proteome</keyword>